<name>A0A835MK53_9ROSI</name>
<dbReference type="Proteomes" id="UP000657918">
    <property type="component" value="Chromosome 16"/>
</dbReference>
<gene>
    <name evidence="1" type="ORF">SADUNF_Sadunf16G0267600</name>
</gene>
<protein>
    <submittedName>
        <fullName evidence="1">Uncharacterized protein</fullName>
    </submittedName>
</protein>
<reference evidence="1 2" key="1">
    <citation type="submission" date="2020-10" db="EMBL/GenBank/DDBJ databases">
        <title>Plant Genome Project.</title>
        <authorList>
            <person name="Zhang R.-G."/>
        </authorList>
    </citation>
    <scope>NUCLEOTIDE SEQUENCE [LARGE SCALE GENOMIC DNA]</scope>
    <source>
        <strain evidence="1">FAFU-HL-1</strain>
        <tissue evidence="1">Leaf</tissue>
    </source>
</reference>
<proteinExistence type="predicted"/>
<organism evidence="1 2">
    <name type="scientific">Salix dunnii</name>
    <dbReference type="NCBI Taxonomy" id="1413687"/>
    <lineage>
        <taxon>Eukaryota</taxon>
        <taxon>Viridiplantae</taxon>
        <taxon>Streptophyta</taxon>
        <taxon>Embryophyta</taxon>
        <taxon>Tracheophyta</taxon>
        <taxon>Spermatophyta</taxon>
        <taxon>Magnoliopsida</taxon>
        <taxon>eudicotyledons</taxon>
        <taxon>Gunneridae</taxon>
        <taxon>Pentapetalae</taxon>
        <taxon>rosids</taxon>
        <taxon>fabids</taxon>
        <taxon>Malpighiales</taxon>
        <taxon>Salicaceae</taxon>
        <taxon>Saliceae</taxon>
        <taxon>Salix</taxon>
    </lineage>
</organism>
<accession>A0A835MK53</accession>
<comment type="caution">
    <text evidence="1">The sequence shown here is derived from an EMBL/GenBank/DDBJ whole genome shotgun (WGS) entry which is preliminary data.</text>
</comment>
<keyword evidence="2" id="KW-1185">Reference proteome</keyword>
<dbReference type="EMBL" id="JADGMS010000016">
    <property type="protein sequence ID" value="KAF9666814.1"/>
    <property type="molecule type" value="Genomic_DNA"/>
</dbReference>
<dbReference type="AlphaFoldDB" id="A0A835MK53"/>
<sequence length="243" mass="27795">METISQKQTRGRLQIPARQSPGEGIRVRRNNQVASIYPRPRSSCTCSNRPGSVRCSKHGYLVPSDKLRRHQANREILRRALAPPNRRLTLRWFNFQPTPSRLSNMLEQMGVLSCLDIGTKMYANTKQGIMMLQDGEEQWYQDRTILWMRATAVATKRYLVVNCVCWVNSGNQIGEMGDCGNLSHISAPETGGAFMKRTKQNEDRNFLCHVKTTHSHIPQLSKLEDSKALSSRDHWRSSNQKLV</sequence>
<evidence type="ECO:0000313" key="1">
    <source>
        <dbReference type="EMBL" id="KAF9666814.1"/>
    </source>
</evidence>
<evidence type="ECO:0000313" key="2">
    <source>
        <dbReference type="Proteomes" id="UP000657918"/>
    </source>
</evidence>
<dbReference type="OrthoDB" id="3817375at2759"/>